<sequence length="111" mass="13031">MVEHNVQMKETALLNKMDLHMMLLDGETCIMQRIKNEDNTDDQEQTHVKIQSYSQQHIEVEMQRIRMRQWIGRRYVGDSASAAAGCRLDEEERPGWMSTPMGVWDADWMTS</sequence>
<dbReference type="EMBL" id="SZYD01000017">
    <property type="protein sequence ID" value="KAD3068771.1"/>
    <property type="molecule type" value="Genomic_DNA"/>
</dbReference>
<name>A0A5N6M4V2_9ASTR</name>
<organism evidence="1 2">
    <name type="scientific">Mikania micrantha</name>
    <name type="common">bitter vine</name>
    <dbReference type="NCBI Taxonomy" id="192012"/>
    <lineage>
        <taxon>Eukaryota</taxon>
        <taxon>Viridiplantae</taxon>
        <taxon>Streptophyta</taxon>
        <taxon>Embryophyta</taxon>
        <taxon>Tracheophyta</taxon>
        <taxon>Spermatophyta</taxon>
        <taxon>Magnoliopsida</taxon>
        <taxon>eudicotyledons</taxon>
        <taxon>Gunneridae</taxon>
        <taxon>Pentapetalae</taxon>
        <taxon>asterids</taxon>
        <taxon>campanulids</taxon>
        <taxon>Asterales</taxon>
        <taxon>Asteraceae</taxon>
        <taxon>Asteroideae</taxon>
        <taxon>Heliantheae alliance</taxon>
        <taxon>Eupatorieae</taxon>
        <taxon>Mikania</taxon>
    </lineage>
</organism>
<comment type="caution">
    <text evidence="1">The sequence shown here is derived from an EMBL/GenBank/DDBJ whole genome shotgun (WGS) entry which is preliminary data.</text>
</comment>
<accession>A0A5N6M4V2</accession>
<reference evidence="1 2" key="1">
    <citation type="submission" date="2019-05" db="EMBL/GenBank/DDBJ databases">
        <title>Mikania micrantha, genome provides insights into the molecular mechanism of rapid growth.</title>
        <authorList>
            <person name="Liu B."/>
        </authorList>
    </citation>
    <scope>NUCLEOTIDE SEQUENCE [LARGE SCALE GENOMIC DNA]</scope>
    <source>
        <strain evidence="1">NLD-2019</strain>
        <tissue evidence="1">Leaf</tissue>
    </source>
</reference>
<evidence type="ECO:0000313" key="1">
    <source>
        <dbReference type="EMBL" id="KAD3068771.1"/>
    </source>
</evidence>
<protein>
    <submittedName>
        <fullName evidence="1">Uncharacterized protein</fullName>
    </submittedName>
</protein>
<gene>
    <name evidence="1" type="ORF">E3N88_36651</name>
</gene>
<dbReference type="Proteomes" id="UP000326396">
    <property type="component" value="Linkage Group LG7"/>
</dbReference>
<keyword evidence="2" id="KW-1185">Reference proteome</keyword>
<proteinExistence type="predicted"/>
<dbReference type="AlphaFoldDB" id="A0A5N6M4V2"/>
<evidence type="ECO:0000313" key="2">
    <source>
        <dbReference type="Proteomes" id="UP000326396"/>
    </source>
</evidence>